<dbReference type="STRING" id="7395.A0A1A9V089"/>
<reference evidence="1" key="1">
    <citation type="submission" date="2020-05" db="UniProtKB">
        <authorList>
            <consortium name="EnsemblMetazoa"/>
        </authorList>
    </citation>
    <scope>IDENTIFICATION</scope>
    <source>
        <strain evidence="1">TTRI</strain>
    </source>
</reference>
<evidence type="ECO:0000313" key="1">
    <source>
        <dbReference type="EnsemblMetazoa" id="GAUT021545-PA"/>
    </source>
</evidence>
<evidence type="ECO:0008006" key="3">
    <source>
        <dbReference type="Google" id="ProtNLM"/>
    </source>
</evidence>
<organism evidence="1 2">
    <name type="scientific">Glossina austeni</name>
    <name type="common">Savannah tsetse fly</name>
    <dbReference type="NCBI Taxonomy" id="7395"/>
    <lineage>
        <taxon>Eukaryota</taxon>
        <taxon>Metazoa</taxon>
        <taxon>Ecdysozoa</taxon>
        <taxon>Arthropoda</taxon>
        <taxon>Hexapoda</taxon>
        <taxon>Insecta</taxon>
        <taxon>Pterygota</taxon>
        <taxon>Neoptera</taxon>
        <taxon>Endopterygota</taxon>
        <taxon>Diptera</taxon>
        <taxon>Brachycera</taxon>
        <taxon>Muscomorpha</taxon>
        <taxon>Hippoboscoidea</taxon>
        <taxon>Glossinidae</taxon>
        <taxon>Glossina</taxon>
    </lineage>
</organism>
<evidence type="ECO:0000313" key="2">
    <source>
        <dbReference type="Proteomes" id="UP000078200"/>
    </source>
</evidence>
<dbReference type="InterPro" id="IPR011009">
    <property type="entry name" value="Kinase-like_dom_sf"/>
</dbReference>
<keyword evidence="2" id="KW-1185">Reference proteome</keyword>
<proteinExistence type="predicted"/>
<dbReference type="SUPFAM" id="SSF56112">
    <property type="entry name" value="Protein kinase-like (PK-like)"/>
    <property type="match status" value="1"/>
</dbReference>
<sequence length="158" mass="18456">MVTIEPHLNGPLFVEIHFLMNTTKKKGEECKGSVYMNKPYGICYYLGFDSHYFGSARYCCFNLLRFERDLHSLIKDCREYQKCVPTLVIHIDNVLEKLHYNGVCHTDVEAQNLMILQHKYLKQQTQANHDKGAANNSNIKMKRDYDNKEEIEDFATAL</sequence>
<dbReference type="AlphaFoldDB" id="A0A1A9V089"/>
<dbReference type="Proteomes" id="UP000078200">
    <property type="component" value="Unassembled WGS sequence"/>
</dbReference>
<name>A0A1A9V089_GLOAU</name>
<protein>
    <recommendedName>
        <fullName evidence="3">Protein kinase domain-containing protein</fullName>
    </recommendedName>
</protein>
<dbReference type="VEuPathDB" id="VectorBase:GAUT021545"/>
<dbReference type="Gene3D" id="1.10.510.10">
    <property type="entry name" value="Transferase(Phosphotransferase) domain 1"/>
    <property type="match status" value="1"/>
</dbReference>
<dbReference type="EnsemblMetazoa" id="GAUT021545-RA">
    <property type="protein sequence ID" value="GAUT021545-PA"/>
    <property type="gene ID" value="GAUT021545"/>
</dbReference>
<accession>A0A1A9V089</accession>